<dbReference type="Gene3D" id="1.50.10.20">
    <property type="match status" value="1"/>
</dbReference>
<dbReference type="GO" id="GO:0016787">
    <property type="term" value="F:hydrolase activity"/>
    <property type="evidence" value="ECO:0007669"/>
    <property type="project" value="InterPro"/>
</dbReference>
<dbReference type="Proteomes" id="UP000502248">
    <property type="component" value="Chromosome"/>
</dbReference>
<dbReference type="CDD" id="cd00161">
    <property type="entry name" value="beta-trefoil_Ricin-like"/>
    <property type="match status" value="1"/>
</dbReference>
<dbReference type="AlphaFoldDB" id="A0A7Z2ZP54"/>
<evidence type="ECO:0000259" key="3">
    <source>
        <dbReference type="Pfam" id="PF14200"/>
    </source>
</evidence>
<accession>A0A7Z2ZP54</accession>
<dbReference type="Pfam" id="PF06439">
    <property type="entry name" value="3keto-disac_hyd"/>
    <property type="match status" value="1"/>
</dbReference>
<dbReference type="SUPFAM" id="SSF48208">
    <property type="entry name" value="Six-hairpin glycosidases"/>
    <property type="match status" value="1"/>
</dbReference>
<dbReference type="SUPFAM" id="SSF50370">
    <property type="entry name" value="Ricin B-like lectins"/>
    <property type="match status" value="1"/>
</dbReference>
<evidence type="ECO:0000259" key="2">
    <source>
        <dbReference type="Pfam" id="PF06439"/>
    </source>
</evidence>
<evidence type="ECO:0000313" key="4">
    <source>
        <dbReference type="EMBL" id="QJD85687.1"/>
    </source>
</evidence>
<feature type="domain" description="Ricin B lectin" evidence="3">
    <location>
        <begin position="227"/>
        <end position="290"/>
    </location>
</feature>
<dbReference type="EMBL" id="CP051680">
    <property type="protein sequence ID" value="QJD85687.1"/>
    <property type="molecule type" value="Genomic_DNA"/>
</dbReference>
<feature type="domain" description="3-keto-alpha-glucoside-1,2-lyase/3-keto-2-hydroxy-glucal hydratase" evidence="2">
    <location>
        <begin position="39"/>
        <end position="208"/>
    </location>
</feature>
<protein>
    <recommendedName>
        <fullName evidence="6">Ricin B lectin domain-containing protein</fullName>
    </recommendedName>
</protein>
<dbReference type="PROSITE" id="PS50231">
    <property type="entry name" value="RICIN_B_LECTIN"/>
    <property type="match status" value="1"/>
</dbReference>
<dbReference type="Pfam" id="PF14200">
    <property type="entry name" value="RicinB_lectin_2"/>
    <property type="match status" value="2"/>
</dbReference>
<dbReference type="Gene3D" id="2.60.120.560">
    <property type="entry name" value="Exo-inulinase, domain 1"/>
    <property type="match status" value="1"/>
</dbReference>
<feature type="chain" id="PRO_5039576681" description="Ricin B lectin domain-containing protein" evidence="1">
    <location>
        <begin position="26"/>
        <end position="1149"/>
    </location>
</feature>
<evidence type="ECO:0000313" key="5">
    <source>
        <dbReference type="Proteomes" id="UP000502248"/>
    </source>
</evidence>
<gene>
    <name evidence="4" type="ORF">HH215_22535</name>
</gene>
<keyword evidence="5" id="KW-1185">Reference proteome</keyword>
<dbReference type="GO" id="GO:0005975">
    <property type="term" value="P:carbohydrate metabolic process"/>
    <property type="evidence" value="ECO:0007669"/>
    <property type="project" value="InterPro"/>
</dbReference>
<dbReference type="KEGG" id="cheb:HH215_22535"/>
<name>A0A7Z2ZP54_9BACL</name>
<evidence type="ECO:0000256" key="1">
    <source>
        <dbReference type="SAM" id="SignalP"/>
    </source>
</evidence>
<reference evidence="4 5" key="1">
    <citation type="submission" date="2020-04" db="EMBL/GenBank/DDBJ databases">
        <title>Genome sequencing of novel species.</title>
        <authorList>
            <person name="Heo J."/>
            <person name="Kim S.-J."/>
            <person name="Kim J.-S."/>
            <person name="Hong S.-B."/>
            <person name="Kwon S.-W."/>
        </authorList>
    </citation>
    <scope>NUCLEOTIDE SEQUENCE [LARGE SCALE GENOMIC DNA]</scope>
    <source>
        <strain evidence="4 5">MFER-1</strain>
    </source>
</reference>
<dbReference type="InterPro" id="IPR000772">
    <property type="entry name" value="Ricin_B_lectin"/>
</dbReference>
<evidence type="ECO:0008006" key="6">
    <source>
        <dbReference type="Google" id="ProtNLM"/>
    </source>
</evidence>
<keyword evidence="1" id="KW-0732">Signal</keyword>
<dbReference type="InterPro" id="IPR035992">
    <property type="entry name" value="Ricin_B-like_lectins"/>
</dbReference>
<proteinExistence type="predicted"/>
<dbReference type="InterPro" id="IPR010496">
    <property type="entry name" value="AL/BT2_dom"/>
</dbReference>
<dbReference type="RefSeq" id="WP_169281947.1">
    <property type="nucleotide sequence ID" value="NZ_CP051680.1"/>
</dbReference>
<dbReference type="InterPro" id="IPR008928">
    <property type="entry name" value="6-hairpin_glycosidase_sf"/>
</dbReference>
<dbReference type="Gene3D" id="2.80.10.50">
    <property type="match status" value="2"/>
</dbReference>
<sequence>MGKWKRIKRLIMGLTIMACIAGAMGAMPPEAKASPYLTEDFNGSVAGWMTFQGNWSVANGAYVVNGNGSNRPKSLRNLTTLTSGAYAVEADVTVLTAGEAALLVNVKYPENGANNLLGYGIGIDTAADEVWIGRFNDKAAMTKLASAKAALNPNTAYRIRIELQDGDMKAYVDNVLFLHIYDSMFMNPGMLGFRGGSNNSVAFDNLVVEPHQAVNTQSVLGGSAIVTGNTYKIRSDAAGKLLEVAPDGLTVDIYEDLQDTSQQWRIVQDGNGYFFVRSASAEASCLTVSNQPIGQQQLGAYLKLTSCGTVIAAPDSQRWSFVPIANGYYKLQSKASGFVATLENGVTSGGTKVQQWAGSTPGPHQGWRFELVQNQQAAALAAVSGGYKLMPVNDGDGRYGLAIYEQDGKRRPFGQQRPLMIQIRDTGGKLREYKANYSQIASDGQGGWVGSGTVSTDRGSAFSFTDEYSPYDGSGAFRLRRQVSVIAAQAGDEGFGTVFGLYPNESREARNFLNYEYFAPANWYQQNGYNPATGQTDFVESQALASDFSDNYYWMRETRLPLPMFMMRNNTTQSVLSMLHLNATELEDSPEGELDAAAKVTDPFGNTTHWKVGNVYKFGSLGVHKAPQPTLDFVYPGSEGEKTYVQQSGNPNRWSRKSQPVVLGASQLYELVLKAQKAPNYGEAMSGAYRYFYGIYNPQTNPLDVDAIYENALETIDSHMQPFGPQNVMGMPFKANVYTGFYDTDGSDGVHDLHMQSGFVGQVLPASYQLLRHGLQSNLPNQYAKGAASIDWWAQNAAMNASNPNQKNTYGLVRTDYDMLGNGWFPTPIFLRTATDGMEGVIDAYEVALAHGYSKPDWLAFARRYGDWLVNNQNADGSFYRAYDQNGNPASLSKFNTTVPIGYLARLYEVTGDAKYKTAALAAGEMSRTVLFPFGTYVGGTADYLHQVIYDKEAGAIALYGYLALLDITQDPKWLTAAKSAADYTETWTYAYPFRVKPYVPTDPNAQDPGSTNPFNPNSAYHYTSDLVGLSLVKTGLSYVDVYSAYLSEPFYRLYLFTNDPHYLQQAKLYQHNANQISDWLGKNGLAQKGLVREGIGADYLEAAFNPYWLPWVSVAQTDPLSKLEDRFGSMDIDTIEQLPLSVRQQLNH</sequence>
<feature type="signal peptide" evidence="1">
    <location>
        <begin position="1"/>
        <end position="25"/>
    </location>
</feature>
<feature type="domain" description="Ricin B lectin" evidence="3">
    <location>
        <begin position="316"/>
        <end position="395"/>
    </location>
</feature>
<organism evidence="4 5">
    <name type="scientific">Cohnella herbarum</name>
    <dbReference type="NCBI Taxonomy" id="2728023"/>
    <lineage>
        <taxon>Bacteria</taxon>
        <taxon>Bacillati</taxon>
        <taxon>Bacillota</taxon>
        <taxon>Bacilli</taxon>
        <taxon>Bacillales</taxon>
        <taxon>Paenibacillaceae</taxon>
        <taxon>Cohnella</taxon>
    </lineage>
</organism>